<dbReference type="CDD" id="cd01298">
    <property type="entry name" value="ATZ_TRZ_like"/>
    <property type="match status" value="1"/>
</dbReference>
<dbReference type="AlphaFoldDB" id="A0A326U5B6"/>
<comment type="caution">
    <text evidence="2">The sequence shown here is derived from an EMBL/GenBank/DDBJ whole genome shotgun (WGS) entry which is preliminary data.</text>
</comment>
<keyword evidence="2" id="KW-0378">Hydrolase</keyword>
<dbReference type="InterPro" id="IPR006680">
    <property type="entry name" value="Amidohydro-rel"/>
</dbReference>
<dbReference type="Gene3D" id="3.20.20.140">
    <property type="entry name" value="Metal-dependent hydrolases"/>
    <property type="match status" value="1"/>
</dbReference>
<gene>
    <name evidence="2" type="ORF">EI42_03612</name>
</gene>
<feature type="domain" description="Amidohydrolase-related" evidence="1">
    <location>
        <begin position="81"/>
        <end position="460"/>
    </location>
</feature>
<accession>A0A326U5B6</accession>
<dbReference type="EMBL" id="QKUF01000012">
    <property type="protein sequence ID" value="PZW27525.1"/>
    <property type="molecule type" value="Genomic_DNA"/>
</dbReference>
<name>A0A326U5B6_THEHA</name>
<dbReference type="SUPFAM" id="SSF51556">
    <property type="entry name" value="Metallo-dependent hydrolases"/>
    <property type="match status" value="1"/>
</dbReference>
<dbReference type="InterPro" id="IPR050287">
    <property type="entry name" value="MTA/SAH_deaminase"/>
</dbReference>
<evidence type="ECO:0000313" key="2">
    <source>
        <dbReference type="EMBL" id="PZW27525.1"/>
    </source>
</evidence>
<dbReference type="PANTHER" id="PTHR43794:SF5">
    <property type="entry name" value="CHLOROHYDROLASE FAMILY PROTEIN"/>
    <property type="match status" value="1"/>
</dbReference>
<sequence>MNEPSNSADNNVECKGESMQHESLVLIQQCALLSPDAPGHLLPEQDILLQGNRIKAVGASGTLKYNPLLVEKVIEGKNRLAIPGLINAHTHSLENMLKATSPSLPLELWLIPLFGSSITWTPRLAYLSAMLGALEMLKSGTTAVLDHLWTVSGVTGCYLDAVMQAYHDIGIRAAVAPSIEDRDMVLEHGAACGIDFPHHPFVSRFQEWPAIDAQLETVEQFLEMWHNRDQGRLRCLVGPSGIHWCSETLLQRCLDLATAYQTEMHLHAVETEVQAQVIHKELGEGGIAYLEKQGVLKPGTSLAHAIWLDPGDLERLARTGATLVHNPVSNLRLGSGHFPFSQALDMGVTIALGCDGAASNDNQNMFDVLKLTGLMHNFPHLDYKQWPAASSILHTATCGGATAIGLSGDIGTIEAGKLADIVLLDLSQTSFLPFRDAYLHLVYCENGSAVDTVLVNGTIVIERGNATRIDEQALCDEIREHCQGSWASFSASLDSVGNTREMLTKIDTLRRFVLHRDKHDEHSFSSEIS</sequence>
<keyword evidence="3" id="KW-1185">Reference proteome</keyword>
<dbReference type="Pfam" id="PF01979">
    <property type="entry name" value="Amidohydro_1"/>
    <property type="match status" value="1"/>
</dbReference>
<evidence type="ECO:0000259" key="1">
    <source>
        <dbReference type="Pfam" id="PF01979"/>
    </source>
</evidence>
<protein>
    <submittedName>
        <fullName evidence="2">Cytosine/adenosine deaminase-related metal-dependent hydrolase</fullName>
    </submittedName>
</protein>
<dbReference type="InterPro" id="IPR032466">
    <property type="entry name" value="Metal_Hydrolase"/>
</dbReference>
<dbReference type="SUPFAM" id="SSF51338">
    <property type="entry name" value="Composite domain of metallo-dependent hydrolases"/>
    <property type="match status" value="1"/>
</dbReference>
<dbReference type="Gene3D" id="2.30.40.10">
    <property type="entry name" value="Urease, subunit C, domain 1"/>
    <property type="match status" value="1"/>
</dbReference>
<dbReference type="PANTHER" id="PTHR43794">
    <property type="entry name" value="AMINOHYDROLASE SSNA-RELATED"/>
    <property type="match status" value="1"/>
</dbReference>
<proteinExistence type="predicted"/>
<evidence type="ECO:0000313" key="3">
    <source>
        <dbReference type="Proteomes" id="UP000248806"/>
    </source>
</evidence>
<dbReference type="Proteomes" id="UP000248806">
    <property type="component" value="Unassembled WGS sequence"/>
</dbReference>
<organism evidence="2 3">
    <name type="scientific">Thermosporothrix hazakensis</name>
    <dbReference type="NCBI Taxonomy" id="644383"/>
    <lineage>
        <taxon>Bacteria</taxon>
        <taxon>Bacillati</taxon>
        <taxon>Chloroflexota</taxon>
        <taxon>Ktedonobacteria</taxon>
        <taxon>Ktedonobacterales</taxon>
        <taxon>Thermosporotrichaceae</taxon>
        <taxon>Thermosporothrix</taxon>
    </lineage>
</organism>
<dbReference type="GO" id="GO:0016810">
    <property type="term" value="F:hydrolase activity, acting on carbon-nitrogen (but not peptide) bonds"/>
    <property type="evidence" value="ECO:0007669"/>
    <property type="project" value="InterPro"/>
</dbReference>
<dbReference type="InterPro" id="IPR011059">
    <property type="entry name" value="Metal-dep_hydrolase_composite"/>
</dbReference>
<reference evidence="2 3" key="1">
    <citation type="submission" date="2018-06" db="EMBL/GenBank/DDBJ databases">
        <title>Genomic Encyclopedia of Archaeal and Bacterial Type Strains, Phase II (KMG-II): from individual species to whole genera.</title>
        <authorList>
            <person name="Goeker M."/>
        </authorList>
    </citation>
    <scope>NUCLEOTIDE SEQUENCE [LARGE SCALE GENOMIC DNA]</scope>
    <source>
        <strain evidence="2 3">ATCC BAA-1881</strain>
    </source>
</reference>